<protein>
    <submittedName>
        <fullName evidence="1">Uncharacterized protein</fullName>
    </submittedName>
</protein>
<keyword evidence="2" id="KW-1185">Reference proteome</keyword>
<dbReference type="Proteomes" id="UP000308600">
    <property type="component" value="Unassembled WGS sequence"/>
</dbReference>
<evidence type="ECO:0000313" key="2">
    <source>
        <dbReference type="Proteomes" id="UP000308600"/>
    </source>
</evidence>
<proteinExistence type="predicted"/>
<gene>
    <name evidence="1" type="ORF">BDN72DRAFT_780211</name>
</gene>
<evidence type="ECO:0000313" key="1">
    <source>
        <dbReference type="EMBL" id="TFK59827.1"/>
    </source>
</evidence>
<feature type="non-terminal residue" evidence="1">
    <location>
        <position position="84"/>
    </location>
</feature>
<name>A0ACD3A4Q1_9AGAR</name>
<dbReference type="EMBL" id="ML208885">
    <property type="protein sequence ID" value="TFK59827.1"/>
    <property type="molecule type" value="Genomic_DNA"/>
</dbReference>
<accession>A0ACD3A4Q1</accession>
<reference evidence="1 2" key="1">
    <citation type="journal article" date="2019" name="Nat. Ecol. Evol.">
        <title>Megaphylogeny resolves global patterns of mushroom evolution.</title>
        <authorList>
            <person name="Varga T."/>
            <person name="Krizsan K."/>
            <person name="Foldi C."/>
            <person name="Dima B."/>
            <person name="Sanchez-Garcia M."/>
            <person name="Sanchez-Ramirez S."/>
            <person name="Szollosi G.J."/>
            <person name="Szarkandi J.G."/>
            <person name="Papp V."/>
            <person name="Albert L."/>
            <person name="Andreopoulos W."/>
            <person name="Angelini C."/>
            <person name="Antonin V."/>
            <person name="Barry K.W."/>
            <person name="Bougher N.L."/>
            <person name="Buchanan P."/>
            <person name="Buyck B."/>
            <person name="Bense V."/>
            <person name="Catcheside P."/>
            <person name="Chovatia M."/>
            <person name="Cooper J."/>
            <person name="Damon W."/>
            <person name="Desjardin D."/>
            <person name="Finy P."/>
            <person name="Geml J."/>
            <person name="Haridas S."/>
            <person name="Hughes K."/>
            <person name="Justo A."/>
            <person name="Karasinski D."/>
            <person name="Kautmanova I."/>
            <person name="Kiss B."/>
            <person name="Kocsube S."/>
            <person name="Kotiranta H."/>
            <person name="LaButti K.M."/>
            <person name="Lechner B.E."/>
            <person name="Liimatainen K."/>
            <person name="Lipzen A."/>
            <person name="Lukacs Z."/>
            <person name="Mihaltcheva S."/>
            <person name="Morgado L.N."/>
            <person name="Niskanen T."/>
            <person name="Noordeloos M.E."/>
            <person name="Ohm R.A."/>
            <person name="Ortiz-Santana B."/>
            <person name="Ovrebo C."/>
            <person name="Racz N."/>
            <person name="Riley R."/>
            <person name="Savchenko A."/>
            <person name="Shiryaev A."/>
            <person name="Soop K."/>
            <person name="Spirin V."/>
            <person name="Szebenyi C."/>
            <person name="Tomsovsky M."/>
            <person name="Tulloss R.E."/>
            <person name="Uehling J."/>
            <person name="Grigoriev I.V."/>
            <person name="Vagvolgyi C."/>
            <person name="Papp T."/>
            <person name="Martin F.M."/>
            <person name="Miettinen O."/>
            <person name="Hibbett D.S."/>
            <person name="Nagy L.G."/>
        </authorList>
    </citation>
    <scope>NUCLEOTIDE SEQUENCE [LARGE SCALE GENOMIC DNA]</scope>
    <source>
        <strain evidence="1 2">NL-1719</strain>
    </source>
</reference>
<organism evidence="1 2">
    <name type="scientific">Pluteus cervinus</name>
    <dbReference type="NCBI Taxonomy" id="181527"/>
    <lineage>
        <taxon>Eukaryota</taxon>
        <taxon>Fungi</taxon>
        <taxon>Dikarya</taxon>
        <taxon>Basidiomycota</taxon>
        <taxon>Agaricomycotina</taxon>
        <taxon>Agaricomycetes</taxon>
        <taxon>Agaricomycetidae</taxon>
        <taxon>Agaricales</taxon>
        <taxon>Pluteineae</taxon>
        <taxon>Pluteaceae</taxon>
        <taxon>Pluteus</taxon>
    </lineage>
</organism>
<sequence length="84" mass="9978">MDRSPSKAFEHRRVALLQFIASHKAILSPFRTLPSELLILIFEEYMRDWENADIARTQCPPPWIFTGVCRFWRMLALDTPTLWK</sequence>